<keyword evidence="2 8" id="KW-0132">Cell division</keyword>
<comment type="caution">
    <text evidence="8">The sequence shown here is derived from an EMBL/GenBank/DDBJ whole genome shotgun (WGS) entry which is preliminary data.</text>
</comment>
<dbReference type="GO" id="GO:0043093">
    <property type="term" value="P:FtsZ-dependent cytokinesis"/>
    <property type="evidence" value="ECO:0007669"/>
    <property type="project" value="TreeGrafter"/>
</dbReference>
<evidence type="ECO:0000256" key="6">
    <source>
        <dbReference type="ARBA" id="ARBA00023306"/>
    </source>
</evidence>
<keyword evidence="5" id="KW-0472">Membrane</keyword>
<protein>
    <submittedName>
        <fullName evidence="8">Cell division protein FtsB</fullName>
    </submittedName>
</protein>
<name>A0A084SHV4_9BACT</name>
<dbReference type="Pfam" id="PF04977">
    <property type="entry name" value="DivIC"/>
    <property type="match status" value="1"/>
</dbReference>
<evidence type="ECO:0000256" key="1">
    <source>
        <dbReference type="ARBA" id="ARBA00022475"/>
    </source>
</evidence>
<dbReference type="PANTHER" id="PTHR37485">
    <property type="entry name" value="CELL DIVISION PROTEIN FTSB"/>
    <property type="match status" value="1"/>
</dbReference>
<evidence type="ECO:0000256" key="5">
    <source>
        <dbReference type="ARBA" id="ARBA00023136"/>
    </source>
</evidence>
<keyword evidence="3" id="KW-0812">Transmembrane</keyword>
<accession>A0A084SHV4</accession>
<evidence type="ECO:0000256" key="2">
    <source>
        <dbReference type="ARBA" id="ARBA00022618"/>
    </source>
</evidence>
<evidence type="ECO:0000256" key="4">
    <source>
        <dbReference type="ARBA" id="ARBA00022989"/>
    </source>
</evidence>
<dbReference type="AlphaFoldDB" id="A0A084SHV4"/>
<keyword evidence="1" id="KW-1003">Cell membrane</keyword>
<keyword evidence="4" id="KW-1133">Transmembrane helix</keyword>
<evidence type="ECO:0000256" key="3">
    <source>
        <dbReference type="ARBA" id="ARBA00022692"/>
    </source>
</evidence>
<sequence length="91" mass="10257">MTVRRKLLGIAACVAAVLTLVSAVDAKGFRRYLRLRQDVEAIQERNRVLSEQNATLLREINALRNDPAALERAAREELGYVKPGELVFHLE</sequence>
<proteinExistence type="predicted"/>
<feature type="coiled-coil region" evidence="7">
    <location>
        <begin position="32"/>
        <end position="66"/>
    </location>
</feature>
<evidence type="ECO:0000256" key="7">
    <source>
        <dbReference type="SAM" id="Coils"/>
    </source>
</evidence>
<evidence type="ECO:0000313" key="8">
    <source>
        <dbReference type="EMBL" id="KFA88039.1"/>
    </source>
</evidence>
<organism evidence="8 9">
    <name type="scientific">Archangium violaceum Cb vi76</name>
    <dbReference type="NCBI Taxonomy" id="1406225"/>
    <lineage>
        <taxon>Bacteria</taxon>
        <taxon>Pseudomonadati</taxon>
        <taxon>Myxococcota</taxon>
        <taxon>Myxococcia</taxon>
        <taxon>Myxococcales</taxon>
        <taxon>Cystobacterineae</taxon>
        <taxon>Archangiaceae</taxon>
        <taxon>Archangium</taxon>
    </lineage>
</organism>
<dbReference type="InterPro" id="IPR023081">
    <property type="entry name" value="Cell_div_FtsB"/>
</dbReference>
<dbReference type="GO" id="GO:0030428">
    <property type="term" value="C:cell septum"/>
    <property type="evidence" value="ECO:0007669"/>
    <property type="project" value="TreeGrafter"/>
</dbReference>
<dbReference type="Proteomes" id="UP000028547">
    <property type="component" value="Unassembled WGS sequence"/>
</dbReference>
<dbReference type="PANTHER" id="PTHR37485:SF1">
    <property type="entry name" value="CELL DIVISION PROTEIN FTSB"/>
    <property type="match status" value="1"/>
</dbReference>
<dbReference type="InterPro" id="IPR007060">
    <property type="entry name" value="FtsL/DivIC"/>
</dbReference>
<keyword evidence="6" id="KW-0131">Cell cycle</keyword>
<reference evidence="8 9" key="1">
    <citation type="submission" date="2014-07" db="EMBL/GenBank/DDBJ databases">
        <title>Draft Genome Sequence of Gephyronic Acid Producer, Cystobacter violaceus Strain Cb vi76.</title>
        <authorList>
            <person name="Stevens D.C."/>
            <person name="Young J."/>
            <person name="Carmichael R."/>
            <person name="Tan J."/>
            <person name="Taylor R.E."/>
        </authorList>
    </citation>
    <scope>NUCLEOTIDE SEQUENCE [LARGE SCALE GENOMIC DNA]</scope>
    <source>
        <strain evidence="8 9">Cb vi76</strain>
    </source>
</reference>
<gene>
    <name evidence="8" type="ORF">Q664_43655</name>
</gene>
<evidence type="ECO:0000313" key="9">
    <source>
        <dbReference type="Proteomes" id="UP000028547"/>
    </source>
</evidence>
<dbReference type="RefSeq" id="WP_043410032.1">
    <property type="nucleotide sequence ID" value="NZ_JPMI01000305.1"/>
</dbReference>
<dbReference type="EMBL" id="JPMI01000305">
    <property type="protein sequence ID" value="KFA88039.1"/>
    <property type="molecule type" value="Genomic_DNA"/>
</dbReference>
<keyword evidence="7" id="KW-0175">Coiled coil</keyword>